<evidence type="ECO:0000313" key="2">
    <source>
        <dbReference type="Proteomes" id="UP001234297"/>
    </source>
</evidence>
<name>A0ACC2L5W7_PERAE</name>
<accession>A0ACC2L5W7</accession>
<keyword evidence="2" id="KW-1185">Reference proteome</keyword>
<dbReference type="Proteomes" id="UP001234297">
    <property type="component" value="Chromosome 7"/>
</dbReference>
<evidence type="ECO:0000313" key="1">
    <source>
        <dbReference type="EMBL" id="KAJ8628581.1"/>
    </source>
</evidence>
<dbReference type="EMBL" id="CM056815">
    <property type="protein sequence ID" value="KAJ8628581.1"/>
    <property type="molecule type" value="Genomic_DNA"/>
</dbReference>
<organism evidence="1 2">
    <name type="scientific">Persea americana</name>
    <name type="common">Avocado</name>
    <dbReference type="NCBI Taxonomy" id="3435"/>
    <lineage>
        <taxon>Eukaryota</taxon>
        <taxon>Viridiplantae</taxon>
        <taxon>Streptophyta</taxon>
        <taxon>Embryophyta</taxon>
        <taxon>Tracheophyta</taxon>
        <taxon>Spermatophyta</taxon>
        <taxon>Magnoliopsida</taxon>
        <taxon>Magnoliidae</taxon>
        <taxon>Laurales</taxon>
        <taxon>Lauraceae</taxon>
        <taxon>Persea</taxon>
    </lineage>
</organism>
<protein>
    <submittedName>
        <fullName evidence="1">Uncharacterized protein</fullName>
    </submittedName>
</protein>
<comment type="caution">
    <text evidence="1">The sequence shown here is derived from an EMBL/GenBank/DDBJ whole genome shotgun (WGS) entry which is preliminary data.</text>
</comment>
<proteinExistence type="predicted"/>
<gene>
    <name evidence="1" type="ORF">MRB53_021904</name>
</gene>
<sequence>MVNFMSDELLGTFVPILVYWVYSGIYVLLSPFENYRLHPKKDEHVKNLVSKRTVVRGVLLQQTLQAAVAVILFSVTSNGGEATNLQPSLLVKARQFLVAMFVLDTWQYFMHRYMHHNKFLYRHIHSRHHQLVVPYAFGALYNHPLEGLLLDTIGGALSFLLSVMKINSGDVCPGRLNLTGSYLAKVARLEALSMRPSAPFHILPFASGQRDPHKRRLAIPLTRLEALSMRPSAPFHILPFASGQRDPHKRRLAIPLTRLEALSMRPSAPFHILPFASGQRDPHKKRQLQLV</sequence>
<reference evidence="1 2" key="1">
    <citation type="journal article" date="2022" name="Hortic Res">
        <title>A haplotype resolved chromosomal level avocado genome allows analysis of novel avocado genes.</title>
        <authorList>
            <person name="Nath O."/>
            <person name="Fletcher S.J."/>
            <person name="Hayward A."/>
            <person name="Shaw L.M."/>
            <person name="Masouleh A.K."/>
            <person name="Furtado A."/>
            <person name="Henry R.J."/>
            <person name="Mitter N."/>
        </authorList>
    </citation>
    <scope>NUCLEOTIDE SEQUENCE [LARGE SCALE GENOMIC DNA]</scope>
    <source>
        <strain evidence="2">cv. Hass</strain>
    </source>
</reference>